<feature type="region of interest" description="Disordered" evidence="1">
    <location>
        <begin position="45"/>
        <end position="67"/>
    </location>
</feature>
<dbReference type="AlphaFoldDB" id="A0A8T1B253"/>
<dbReference type="EMBL" id="RCMK01001572">
    <property type="protein sequence ID" value="KAG2891747.1"/>
    <property type="molecule type" value="Genomic_DNA"/>
</dbReference>
<proteinExistence type="predicted"/>
<accession>A0A8T1B253</accession>
<evidence type="ECO:0000256" key="1">
    <source>
        <dbReference type="SAM" id="MobiDB-lite"/>
    </source>
</evidence>
<name>A0A8T1B253_9STRA</name>
<evidence type="ECO:0000313" key="2">
    <source>
        <dbReference type="EMBL" id="KAG2891747.1"/>
    </source>
</evidence>
<feature type="region of interest" description="Disordered" evidence="1">
    <location>
        <begin position="1"/>
        <end position="22"/>
    </location>
</feature>
<evidence type="ECO:0000313" key="3">
    <source>
        <dbReference type="Proteomes" id="UP000736787"/>
    </source>
</evidence>
<organism evidence="2 3">
    <name type="scientific">Phytophthora cactorum</name>
    <dbReference type="NCBI Taxonomy" id="29920"/>
    <lineage>
        <taxon>Eukaryota</taxon>
        <taxon>Sar</taxon>
        <taxon>Stramenopiles</taxon>
        <taxon>Oomycota</taxon>
        <taxon>Peronosporomycetes</taxon>
        <taxon>Peronosporales</taxon>
        <taxon>Peronosporaceae</taxon>
        <taxon>Phytophthora</taxon>
    </lineage>
</organism>
<protein>
    <submittedName>
        <fullName evidence="2">Uncharacterized protein</fullName>
    </submittedName>
</protein>
<dbReference type="Proteomes" id="UP000736787">
    <property type="component" value="Unassembled WGS sequence"/>
</dbReference>
<comment type="caution">
    <text evidence="2">The sequence shown here is derived from an EMBL/GenBank/DDBJ whole genome shotgun (WGS) entry which is preliminary data.</text>
</comment>
<reference evidence="2" key="1">
    <citation type="submission" date="2018-10" db="EMBL/GenBank/DDBJ databases">
        <title>Effector identification in a new, highly contiguous assembly of the strawberry crown rot pathogen Phytophthora cactorum.</title>
        <authorList>
            <person name="Armitage A.D."/>
            <person name="Nellist C.F."/>
            <person name="Bates H."/>
            <person name="Vickerstaff R.J."/>
            <person name="Harrison R.J."/>
        </authorList>
    </citation>
    <scope>NUCLEOTIDE SEQUENCE</scope>
    <source>
        <strain evidence="2">4040</strain>
    </source>
</reference>
<sequence length="67" mass="7186">MLEPSCGGARPTPSSAKRTAKIPADPLLSIDASLQGYCLTQAKSGDSVQHDFQPSQESHTCTPTQRW</sequence>
<gene>
    <name evidence="2" type="ORF">PC117_g24176</name>
</gene>